<accession>A0A166T8V4</accession>
<evidence type="ECO:0000313" key="2">
    <source>
        <dbReference type="Proteomes" id="UP000076532"/>
    </source>
</evidence>
<protein>
    <submittedName>
        <fullName evidence="1">Uncharacterized protein</fullName>
    </submittedName>
</protein>
<name>A0A166T8V4_9AGAM</name>
<dbReference type="Proteomes" id="UP000076532">
    <property type="component" value="Unassembled WGS sequence"/>
</dbReference>
<evidence type="ECO:0000313" key="1">
    <source>
        <dbReference type="EMBL" id="KZP30352.1"/>
    </source>
</evidence>
<sequence>MWWSVGLVGVGVGLWAQKCTLAQFLLVRSIHVGVQTSRETPRTFWRSRRDYVAAEWEAPPAHVGIAPPAHLDNTRGLGGGWMGSWVGGSTGGGCRTRTHAHTAASLYPMKGTGSTTRLV</sequence>
<keyword evidence="2" id="KW-1185">Reference proteome</keyword>
<reference evidence="1 2" key="1">
    <citation type="journal article" date="2016" name="Mol. Biol. Evol.">
        <title>Comparative Genomics of Early-Diverging Mushroom-Forming Fungi Provides Insights into the Origins of Lignocellulose Decay Capabilities.</title>
        <authorList>
            <person name="Nagy L.G."/>
            <person name="Riley R."/>
            <person name="Tritt A."/>
            <person name="Adam C."/>
            <person name="Daum C."/>
            <person name="Floudas D."/>
            <person name="Sun H."/>
            <person name="Yadav J.S."/>
            <person name="Pangilinan J."/>
            <person name="Larsson K.H."/>
            <person name="Matsuura K."/>
            <person name="Barry K."/>
            <person name="Labutti K."/>
            <person name="Kuo R."/>
            <person name="Ohm R.A."/>
            <person name="Bhattacharya S.S."/>
            <person name="Shirouzu T."/>
            <person name="Yoshinaga Y."/>
            <person name="Martin F.M."/>
            <person name="Grigoriev I.V."/>
            <person name="Hibbett D.S."/>
        </authorList>
    </citation>
    <scope>NUCLEOTIDE SEQUENCE [LARGE SCALE GENOMIC DNA]</scope>
    <source>
        <strain evidence="1 2">CBS 109695</strain>
    </source>
</reference>
<proteinExistence type="predicted"/>
<dbReference type="EMBL" id="KV417494">
    <property type="protein sequence ID" value="KZP30352.1"/>
    <property type="molecule type" value="Genomic_DNA"/>
</dbReference>
<gene>
    <name evidence="1" type="ORF">FIBSPDRAFT_884263</name>
</gene>
<organism evidence="1 2">
    <name type="scientific">Athelia psychrophila</name>
    <dbReference type="NCBI Taxonomy" id="1759441"/>
    <lineage>
        <taxon>Eukaryota</taxon>
        <taxon>Fungi</taxon>
        <taxon>Dikarya</taxon>
        <taxon>Basidiomycota</taxon>
        <taxon>Agaricomycotina</taxon>
        <taxon>Agaricomycetes</taxon>
        <taxon>Agaricomycetidae</taxon>
        <taxon>Atheliales</taxon>
        <taxon>Atheliaceae</taxon>
        <taxon>Athelia</taxon>
    </lineage>
</organism>
<dbReference type="AlphaFoldDB" id="A0A166T8V4"/>